<evidence type="ECO:0000256" key="3">
    <source>
        <dbReference type="ARBA" id="ARBA00023002"/>
    </source>
</evidence>
<dbReference type="InterPro" id="IPR029061">
    <property type="entry name" value="THDP-binding"/>
</dbReference>
<evidence type="ECO:0000256" key="4">
    <source>
        <dbReference type="ARBA" id="ARBA00023052"/>
    </source>
</evidence>
<dbReference type="EMBL" id="GEDC01024543">
    <property type="protein sequence ID" value="JAS12755.1"/>
    <property type="molecule type" value="Transcribed_RNA"/>
</dbReference>
<dbReference type="Gene3D" id="1.10.287.1150">
    <property type="entry name" value="TPP helical domain"/>
    <property type="match status" value="1"/>
</dbReference>
<proteinExistence type="inferred from homology"/>
<organism evidence="5">
    <name type="scientific">Clastoptera arizonana</name>
    <name type="common">Arizona spittle bug</name>
    <dbReference type="NCBI Taxonomy" id="38151"/>
    <lineage>
        <taxon>Eukaryota</taxon>
        <taxon>Metazoa</taxon>
        <taxon>Ecdysozoa</taxon>
        <taxon>Arthropoda</taxon>
        <taxon>Hexapoda</taxon>
        <taxon>Insecta</taxon>
        <taxon>Pterygota</taxon>
        <taxon>Neoptera</taxon>
        <taxon>Paraneoptera</taxon>
        <taxon>Hemiptera</taxon>
        <taxon>Auchenorrhyncha</taxon>
        <taxon>Cercopoidea</taxon>
        <taxon>Clastopteridae</taxon>
        <taxon>Clastoptera</taxon>
    </lineage>
</organism>
<evidence type="ECO:0000256" key="1">
    <source>
        <dbReference type="ARBA" id="ARBA00001964"/>
    </source>
</evidence>
<name>A0A1B6CHB3_9HEMI</name>
<dbReference type="GO" id="GO:0016624">
    <property type="term" value="F:oxidoreductase activity, acting on the aldehyde or oxo group of donors, disulfide as acceptor"/>
    <property type="evidence" value="ECO:0007669"/>
    <property type="project" value="InterPro"/>
</dbReference>
<evidence type="ECO:0000313" key="5">
    <source>
        <dbReference type="EMBL" id="JAS12755.1"/>
    </source>
</evidence>
<comment type="cofactor">
    <cofactor evidence="1">
        <name>thiamine diphosphate</name>
        <dbReference type="ChEBI" id="CHEBI:58937"/>
    </cofactor>
</comment>
<protein>
    <submittedName>
        <fullName evidence="5">Uncharacterized protein</fullName>
    </submittedName>
</protein>
<dbReference type="InterPro" id="IPR011603">
    <property type="entry name" value="2oxoglutarate_DH_E1"/>
</dbReference>
<dbReference type="SUPFAM" id="SSF52518">
    <property type="entry name" value="Thiamin diphosphate-binding fold (THDP-binding)"/>
    <property type="match status" value="1"/>
</dbReference>
<keyword evidence="4" id="KW-0786">Thiamine pyrophosphate</keyword>
<evidence type="ECO:0000256" key="2">
    <source>
        <dbReference type="ARBA" id="ARBA00006936"/>
    </source>
</evidence>
<dbReference type="PANTHER" id="PTHR23152">
    <property type="entry name" value="2-OXOGLUTARATE DEHYDROGENASE"/>
    <property type="match status" value="1"/>
</dbReference>
<comment type="similarity">
    <text evidence="2">Belongs to the alpha-ketoglutarate dehydrogenase family.</text>
</comment>
<keyword evidence="3" id="KW-0560">Oxidoreductase</keyword>
<accession>A0A1B6CHB3</accession>
<dbReference type="PANTHER" id="PTHR23152:SF4">
    <property type="entry name" value="2-OXOADIPATE DEHYDROGENASE COMPLEX COMPONENT E1"/>
    <property type="match status" value="1"/>
</dbReference>
<dbReference type="AlphaFoldDB" id="A0A1B6CHB3"/>
<dbReference type="GO" id="GO:0030976">
    <property type="term" value="F:thiamine pyrophosphate binding"/>
    <property type="evidence" value="ECO:0007669"/>
    <property type="project" value="InterPro"/>
</dbReference>
<dbReference type="Gene3D" id="3.40.50.970">
    <property type="match status" value="1"/>
</dbReference>
<reference evidence="5" key="1">
    <citation type="submission" date="2015-12" db="EMBL/GenBank/DDBJ databases">
        <title>De novo transcriptome assembly of four potential Pierce s Disease insect vectors from Arizona vineyards.</title>
        <authorList>
            <person name="Tassone E.E."/>
        </authorList>
    </citation>
    <scope>NUCLEOTIDE SEQUENCE</scope>
</reference>
<gene>
    <name evidence="5" type="ORF">g.37351</name>
</gene>
<sequence length="220" mass="25877">MLNLSKSALYLFKSNQCYLLGLNKIRPIPILLYHSKTGVFGFRPKEGYKYEVSEQELAARIQEIRFYQFVTAYREHGHKIANINPVDFNEKMEVPELLPERYGLKNEDIFKFKGILFESEVEGTLNEAVQYLQQTYCSTLSAEFTYLQDEGEKDWFSKEFEKTKHAFINRELEKQVALEMLKSQAFDKFLATKFVSLKRYGAEGAECMMAFFFRIYEICC</sequence>